<name>A0A4R9JYP2_9LEPT</name>
<dbReference type="RefSeq" id="WP_135651367.1">
    <property type="nucleotide sequence ID" value="NZ_RQGF01000042.1"/>
</dbReference>
<evidence type="ECO:0000313" key="2">
    <source>
        <dbReference type="Proteomes" id="UP000297762"/>
    </source>
</evidence>
<protein>
    <submittedName>
        <fullName evidence="1">Uncharacterized protein</fullName>
    </submittedName>
</protein>
<organism evidence="1 2">
    <name type="scientific">Leptospira sarikeiensis</name>
    <dbReference type="NCBI Taxonomy" id="2484943"/>
    <lineage>
        <taxon>Bacteria</taxon>
        <taxon>Pseudomonadati</taxon>
        <taxon>Spirochaetota</taxon>
        <taxon>Spirochaetia</taxon>
        <taxon>Leptospirales</taxon>
        <taxon>Leptospiraceae</taxon>
        <taxon>Leptospira</taxon>
    </lineage>
</organism>
<proteinExistence type="predicted"/>
<evidence type="ECO:0000313" key="1">
    <source>
        <dbReference type="EMBL" id="TGL58361.1"/>
    </source>
</evidence>
<dbReference type="OrthoDB" id="344823at2"/>
<comment type="caution">
    <text evidence="1">The sequence shown here is derived from an EMBL/GenBank/DDBJ whole genome shotgun (WGS) entry which is preliminary data.</text>
</comment>
<dbReference type="Proteomes" id="UP000297762">
    <property type="component" value="Unassembled WGS sequence"/>
</dbReference>
<dbReference type="AlphaFoldDB" id="A0A4R9JYP2"/>
<accession>A0A4R9JYP2</accession>
<gene>
    <name evidence="1" type="ORF">EHQ64_18920</name>
</gene>
<keyword evidence="2" id="KW-1185">Reference proteome</keyword>
<dbReference type="EMBL" id="RQGF01000042">
    <property type="protein sequence ID" value="TGL58361.1"/>
    <property type="molecule type" value="Genomic_DNA"/>
</dbReference>
<sequence length="105" mass="12424">MITKNRNNLSLKLILAILFLMISNCMGLSQYERQEYSLTCHSSYWECNELTSNNSNGYYRSYRYYRQPGNYRQVPPSYRQGGSHTPFHIPAGRFHNLGRPSHWKL</sequence>
<reference evidence="1" key="1">
    <citation type="journal article" date="2019" name="PLoS Negl. Trop. Dis.">
        <title>Revisiting the worldwide diversity of Leptospira species in the environment.</title>
        <authorList>
            <person name="Vincent A.T."/>
            <person name="Schiettekatte O."/>
            <person name="Bourhy P."/>
            <person name="Veyrier F.J."/>
            <person name="Picardeau M."/>
        </authorList>
    </citation>
    <scope>NUCLEOTIDE SEQUENCE [LARGE SCALE GENOMIC DNA]</scope>
    <source>
        <strain evidence="1">201702455</strain>
    </source>
</reference>